<dbReference type="EMBL" id="CAICTM010001213">
    <property type="protein sequence ID" value="CAB9521634.1"/>
    <property type="molecule type" value="Genomic_DNA"/>
</dbReference>
<feature type="compositionally biased region" description="Polar residues" evidence="1">
    <location>
        <begin position="183"/>
        <end position="203"/>
    </location>
</feature>
<organism evidence="2 3">
    <name type="scientific">Seminavis robusta</name>
    <dbReference type="NCBI Taxonomy" id="568900"/>
    <lineage>
        <taxon>Eukaryota</taxon>
        <taxon>Sar</taxon>
        <taxon>Stramenopiles</taxon>
        <taxon>Ochrophyta</taxon>
        <taxon>Bacillariophyta</taxon>
        <taxon>Bacillariophyceae</taxon>
        <taxon>Bacillariophycidae</taxon>
        <taxon>Naviculales</taxon>
        <taxon>Naviculaceae</taxon>
        <taxon>Seminavis</taxon>
    </lineage>
</organism>
<evidence type="ECO:0000256" key="1">
    <source>
        <dbReference type="SAM" id="MobiDB-lite"/>
    </source>
</evidence>
<gene>
    <name evidence="2" type="ORF">SEMRO_1215_G253240.1</name>
</gene>
<feature type="region of interest" description="Disordered" evidence="1">
    <location>
        <begin position="179"/>
        <end position="203"/>
    </location>
</feature>
<name>A0A9N8EKA2_9STRA</name>
<evidence type="ECO:0000313" key="3">
    <source>
        <dbReference type="Proteomes" id="UP001153069"/>
    </source>
</evidence>
<keyword evidence="3" id="KW-1185">Reference proteome</keyword>
<dbReference type="AlphaFoldDB" id="A0A9N8EKA2"/>
<sequence length="203" mass="22934">MTEDSSGCHCSTRSEKRVRFGRSVAYSRQLDQLEAQESISKQELWYNKDELHSQFFRDLEQHDGANSRGLEYECNQRRKLQAEAYVRAVVEKSDELRKSGGHLRKSVLSKKTKIRPTVAHSLAETIHDYASQLTWMTRDLALGVASMDEAEARSIYEENEDREDSVSVIDAGSNCAKACPTGNERQTSGSLRRQPVTMTAKSA</sequence>
<evidence type="ECO:0000313" key="2">
    <source>
        <dbReference type="EMBL" id="CAB9521634.1"/>
    </source>
</evidence>
<accession>A0A9N8EKA2</accession>
<comment type="caution">
    <text evidence="2">The sequence shown here is derived from an EMBL/GenBank/DDBJ whole genome shotgun (WGS) entry which is preliminary data.</text>
</comment>
<reference evidence="2" key="1">
    <citation type="submission" date="2020-06" db="EMBL/GenBank/DDBJ databases">
        <authorList>
            <consortium name="Plant Systems Biology data submission"/>
        </authorList>
    </citation>
    <scope>NUCLEOTIDE SEQUENCE</scope>
    <source>
        <strain evidence="2">D6</strain>
    </source>
</reference>
<dbReference type="Proteomes" id="UP001153069">
    <property type="component" value="Unassembled WGS sequence"/>
</dbReference>
<protein>
    <submittedName>
        <fullName evidence="2">Uncharacterized protein</fullName>
    </submittedName>
</protein>
<proteinExistence type="predicted"/>